<feature type="signal peptide" evidence="2">
    <location>
        <begin position="1"/>
        <end position="19"/>
    </location>
</feature>
<sequence>MIRSLLVAVLSIASVAVHAAEPAKPVRVYVLAGQSNMEGQGFIAADAKRNGGKGSLEYVLKDPATAPRFKHLVDKEGKWITRDDVWMAYLDRKGPLTVGYGAKPTLIGPELGFGTIVGDAFDEPVLLIKCAWGGKSLAVDFRPPSAGKIPYSLGEKADAAIAKDPTQVGKYYRETLSLTKDALARLKDLVPDSASRGYVLAGFGWHQGWNDRINDKFNAEYESNMAHFIRDIRRDLGVPNLPFVIAETGMTGMDEKHPRALSLMKAQAAVAEHAEFKGNVAFVGTKAFWRPQEQSPSGQGYHWNTNAETYYLIGDAMGKAMLDLHRTVKPAANP</sequence>
<dbReference type="PANTHER" id="PTHR31988">
    <property type="entry name" value="ESTERASE, PUTATIVE (DUF303)-RELATED"/>
    <property type="match status" value="1"/>
</dbReference>
<protein>
    <submittedName>
        <fullName evidence="4">Sialate O-acetylesterase</fullName>
    </submittedName>
</protein>
<dbReference type="InterPro" id="IPR052940">
    <property type="entry name" value="Carb_Esterase_6"/>
</dbReference>
<dbReference type="EMBL" id="CP063458">
    <property type="protein sequence ID" value="QOV91270.1"/>
    <property type="molecule type" value="Genomic_DNA"/>
</dbReference>
<dbReference type="Pfam" id="PF03629">
    <property type="entry name" value="SASA"/>
    <property type="match status" value="1"/>
</dbReference>
<dbReference type="AlphaFoldDB" id="A0A7M2X3D0"/>
<dbReference type="GO" id="GO:0016788">
    <property type="term" value="F:hydrolase activity, acting on ester bonds"/>
    <property type="evidence" value="ECO:0007669"/>
    <property type="project" value="UniProtKB-ARBA"/>
</dbReference>
<feature type="chain" id="PRO_5034768929" evidence="2">
    <location>
        <begin position="20"/>
        <end position="334"/>
    </location>
</feature>
<dbReference type="SUPFAM" id="SSF52266">
    <property type="entry name" value="SGNH hydrolase"/>
    <property type="match status" value="1"/>
</dbReference>
<keyword evidence="2" id="KW-0732">Signal</keyword>
<gene>
    <name evidence="4" type="ORF">IPV69_07905</name>
</gene>
<evidence type="ECO:0000313" key="5">
    <source>
        <dbReference type="Proteomes" id="UP000593765"/>
    </source>
</evidence>
<evidence type="ECO:0000256" key="1">
    <source>
        <dbReference type="ARBA" id="ARBA00022801"/>
    </source>
</evidence>
<dbReference type="InterPro" id="IPR005181">
    <property type="entry name" value="SASA"/>
</dbReference>
<feature type="domain" description="Sialate O-acetylesterase" evidence="3">
    <location>
        <begin position="26"/>
        <end position="321"/>
    </location>
</feature>
<accession>A0A7M2X3D0</accession>
<dbReference type="Gene3D" id="3.40.50.1110">
    <property type="entry name" value="SGNH hydrolase"/>
    <property type="match status" value="1"/>
</dbReference>
<dbReference type="InterPro" id="IPR036514">
    <property type="entry name" value="SGNH_hydro_sf"/>
</dbReference>
<keyword evidence="1" id="KW-0378">Hydrolase</keyword>
<dbReference type="RefSeq" id="WP_206294475.1">
    <property type="nucleotide sequence ID" value="NZ_CP063458.1"/>
</dbReference>
<evidence type="ECO:0000256" key="2">
    <source>
        <dbReference type="SAM" id="SignalP"/>
    </source>
</evidence>
<dbReference type="KEGG" id="hbs:IPV69_07905"/>
<dbReference type="PANTHER" id="PTHR31988:SF19">
    <property type="entry name" value="9-O-ACETYL-N-ACETYLNEURAMINIC ACID DEACETYLASE-RELATED"/>
    <property type="match status" value="1"/>
</dbReference>
<name>A0A7M2X3D0_9BACT</name>
<proteinExistence type="predicted"/>
<keyword evidence="5" id="KW-1185">Reference proteome</keyword>
<evidence type="ECO:0000313" key="4">
    <source>
        <dbReference type="EMBL" id="QOV91270.1"/>
    </source>
</evidence>
<reference evidence="4 5" key="1">
    <citation type="submission" date="2020-10" db="EMBL/GenBank/DDBJ databases">
        <title>Wide distribution of Phycisphaera-like planctomycetes from WD2101 soil group in peatlands and genome analysis of the first cultivated representative.</title>
        <authorList>
            <person name="Dedysh S.N."/>
            <person name="Beletsky A.V."/>
            <person name="Ivanova A."/>
            <person name="Kulichevskaya I.S."/>
            <person name="Suzina N.E."/>
            <person name="Philippov D.A."/>
            <person name="Rakitin A.L."/>
            <person name="Mardanov A.V."/>
            <person name="Ravin N.V."/>
        </authorList>
    </citation>
    <scope>NUCLEOTIDE SEQUENCE [LARGE SCALE GENOMIC DNA]</scope>
    <source>
        <strain evidence="4 5">M1803</strain>
    </source>
</reference>
<dbReference type="Proteomes" id="UP000593765">
    <property type="component" value="Chromosome"/>
</dbReference>
<organism evidence="4 5">
    <name type="scientific">Humisphaera borealis</name>
    <dbReference type="NCBI Taxonomy" id="2807512"/>
    <lineage>
        <taxon>Bacteria</taxon>
        <taxon>Pseudomonadati</taxon>
        <taxon>Planctomycetota</taxon>
        <taxon>Phycisphaerae</taxon>
        <taxon>Tepidisphaerales</taxon>
        <taxon>Tepidisphaeraceae</taxon>
        <taxon>Humisphaera</taxon>
    </lineage>
</organism>
<evidence type="ECO:0000259" key="3">
    <source>
        <dbReference type="Pfam" id="PF03629"/>
    </source>
</evidence>